<keyword evidence="4 6" id="KW-0067">ATP-binding</keyword>
<evidence type="ECO:0000256" key="1">
    <source>
        <dbReference type="ARBA" id="ARBA00005417"/>
    </source>
</evidence>
<dbReference type="PANTHER" id="PTHR43335">
    <property type="entry name" value="ABC TRANSPORTER, ATP-BINDING PROTEIN"/>
    <property type="match status" value="1"/>
</dbReference>
<dbReference type="SUPFAM" id="SSF52540">
    <property type="entry name" value="P-loop containing nucleoside triphosphate hydrolases"/>
    <property type="match status" value="1"/>
</dbReference>
<dbReference type="Gene3D" id="3.40.50.300">
    <property type="entry name" value="P-loop containing nucleotide triphosphate hydrolases"/>
    <property type="match status" value="1"/>
</dbReference>
<dbReference type="InterPro" id="IPR003439">
    <property type="entry name" value="ABC_transporter-like_ATP-bd"/>
</dbReference>
<dbReference type="Proteomes" id="UP000533598">
    <property type="component" value="Unassembled WGS sequence"/>
</dbReference>
<dbReference type="SMART" id="SM00382">
    <property type="entry name" value="AAA"/>
    <property type="match status" value="1"/>
</dbReference>
<feature type="domain" description="ABC transporter" evidence="5">
    <location>
        <begin position="5"/>
        <end position="230"/>
    </location>
</feature>
<dbReference type="GO" id="GO:0005524">
    <property type="term" value="F:ATP binding"/>
    <property type="evidence" value="ECO:0007669"/>
    <property type="project" value="UniProtKB-KW"/>
</dbReference>
<sequence>MPPVVRFSGFGKVYREVVAVRELSFTVGQGRILGLLGPNGAGKSTALRGLLGLLRPTAGSATVFGRPYGELSTPARRVGAHLDGVGFEPGISGRGHLRICAAAAGASRQRVERLLAEVGLRAAANRRVGRYSAGMTQRLGLATALVGDPELLVLDEPANGLDPDGIRWLRRFLREFADGGGTVLLSSHQLAEVAQTIDDVVIIKGGLLFAGSLAELTDGGRHELEQRYFDLIDRAGEPA</sequence>
<dbReference type="PROSITE" id="PS50893">
    <property type="entry name" value="ABC_TRANSPORTER_2"/>
    <property type="match status" value="1"/>
</dbReference>
<keyword evidence="3" id="KW-0547">Nucleotide-binding</keyword>
<organism evidence="6 7">
    <name type="scientific">Crossiella cryophila</name>
    <dbReference type="NCBI Taxonomy" id="43355"/>
    <lineage>
        <taxon>Bacteria</taxon>
        <taxon>Bacillati</taxon>
        <taxon>Actinomycetota</taxon>
        <taxon>Actinomycetes</taxon>
        <taxon>Pseudonocardiales</taxon>
        <taxon>Pseudonocardiaceae</taxon>
        <taxon>Crossiella</taxon>
    </lineage>
</organism>
<proteinExistence type="inferred from homology"/>
<keyword evidence="2" id="KW-0813">Transport</keyword>
<dbReference type="GO" id="GO:0016887">
    <property type="term" value="F:ATP hydrolysis activity"/>
    <property type="evidence" value="ECO:0007669"/>
    <property type="project" value="InterPro"/>
</dbReference>
<evidence type="ECO:0000313" key="6">
    <source>
        <dbReference type="EMBL" id="MBB4678369.1"/>
    </source>
</evidence>
<keyword evidence="7" id="KW-1185">Reference proteome</keyword>
<evidence type="ECO:0000259" key="5">
    <source>
        <dbReference type="PROSITE" id="PS50893"/>
    </source>
</evidence>
<name>A0A7W7FWX7_9PSEU</name>
<accession>A0A7W7FWX7</accession>
<evidence type="ECO:0000256" key="3">
    <source>
        <dbReference type="ARBA" id="ARBA00022741"/>
    </source>
</evidence>
<comment type="caution">
    <text evidence="6">The sequence shown here is derived from an EMBL/GenBank/DDBJ whole genome shotgun (WGS) entry which is preliminary data.</text>
</comment>
<evidence type="ECO:0000313" key="7">
    <source>
        <dbReference type="Proteomes" id="UP000533598"/>
    </source>
</evidence>
<dbReference type="PANTHER" id="PTHR43335:SF4">
    <property type="entry name" value="ABC TRANSPORTER, ATP-BINDING PROTEIN"/>
    <property type="match status" value="1"/>
</dbReference>
<dbReference type="AlphaFoldDB" id="A0A7W7FWX7"/>
<evidence type="ECO:0000256" key="4">
    <source>
        <dbReference type="ARBA" id="ARBA00022840"/>
    </source>
</evidence>
<comment type="similarity">
    <text evidence="1">Belongs to the ABC transporter superfamily.</text>
</comment>
<evidence type="ECO:0000256" key="2">
    <source>
        <dbReference type="ARBA" id="ARBA00022448"/>
    </source>
</evidence>
<dbReference type="RefSeq" id="WP_185004207.1">
    <property type="nucleotide sequence ID" value="NZ_BAAAUI010000028.1"/>
</dbReference>
<dbReference type="InterPro" id="IPR027417">
    <property type="entry name" value="P-loop_NTPase"/>
</dbReference>
<protein>
    <submittedName>
        <fullName evidence="6">ABC-2 type transport system ATP-binding protein</fullName>
    </submittedName>
</protein>
<dbReference type="InterPro" id="IPR003593">
    <property type="entry name" value="AAA+_ATPase"/>
</dbReference>
<dbReference type="Pfam" id="PF00005">
    <property type="entry name" value="ABC_tran"/>
    <property type="match status" value="1"/>
</dbReference>
<reference evidence="6 7" key="1">
    <citation type="submission" date="2020-08" db="EMBL/GenBank/DDBJ databases">
        <title>Sequencing the genomes of 1000 actinobacteria strains.</title>
        <authorList>
            <person name="Klenk H.-P."/>
        </authorList>
    </citation>
    <scope>NUCLEOTIDE SEQUENCE [LARGE SCALE GENOMIC DNA]</scope>
    <source>
        <strain evidence="6 7">DSM 44230</strain>
    </source>
</reference>
<gene>
    <name evidence="6" type="ORF">HNR67_004487</name>
</gene>
<dbReference type="EMBL" id="JACHMH010000001">
    <property type="protein sequence ID" value="MBB4678369.1"/>
    <property type="molecule type" value="Genomic_DNA"/>
</dbReference>